<dbReference type="EMBL" id="PDDY01000003">
    <property type="protein sequence ID" value="PEH40431.1"/>
    <property type="molecule type" value="Genomic_DNA"/>
</dbReference>
<protein>
    <submittedName>
        <fullName evidence="4">Sex pilus assembly protein TraK</fullName>
    </submittedName>
</protein>
<comment type="caution">
    <text evidence="4">The sequence shown here is derived from an EMBL/GenBank/DDBJ whole genome shotgun (WGS) entry which is preliminary data.</text>
</comment>
<feature type="compositionally biased region" description="Polar residues" evidence="1">
    <location>
        <begin position="93"/>
        <end position="105"/>
    </location>
</feature>
<keyword evidence="2" id="KW-0732">Signal</keyword>
<feature type="region of interest" description="Disordered" evidence="1">
    <location>
        <begin position="85"/>
        <end position="124"/>
    </location>
</feature>
<feature type="region of interest" description="Disordered" evidence="1">
    <location>
        <begin position="38"/>
        <end position="73"/>
    </location>
</feature>
<accession>A0A2A7SA32</accession>
<feature type="domain" description="TraK C-terminal" evidence="3">
    <location>
        <begin position="313"/>
        <end position="406"/>
    </location>
</feature>
<organism evidence="4 5">
    <name type="scientific">Burkholderia gladioli</name>
    <name type="common">Pseudomonas marginata</name>
    <name type="synonym">Phytomonas marginata</name>
    <dbReference type="NCBI Taxonomy" id="28095"/>
    <lineage>
        <taxon>Bacteria</taxon>
        <taxon>Pseudomonadati</taxon>
        <taxon>Pseudomonadota</taxon>
        <taxon>Betaproteobacteria</taxon>
        <taxon>Burkholderiales</taxon>
        <taxon>Burkholderiaceae</taxon>
        <taxon>Burkholderia</taxon>
    </lineage>
</organism>
<sequence length="424" mass="44208">MIQDSKLRSLRPLVAATFFVASGMSLTASAQAPAIPEGARIGTSPEQPVPPIAVAPNAGSTSTALPSATVPASLSTANRRTAIVTSGPLGRSPAQSGVTSSTSAQGPGHSNPASSVSPQSGETAVGRLPNAVHTRGRVRPLMHQLDAPAGGRQIDSATAYAALHTQQAPAAPLDAALPGLGPAPGTEKPVAPVVIRCRPGQNAMVPIAENFPNRFDTPFVDPHVIDTKGDDSNMRVSNSLFLTANRTTPFAIWIVNGKAGSQMCSLTLIPQNIPAQNLVLQMEGAIRGDPDSAFARGARDEETGLESQYTIGLRTLMRTVARGIAPRGFSEERLEVGMAVSNGIAAKPEHLYAGSQFDIYVYRLTNTSKSPVTLSEEAFGTKGVRAVAFNPYIILPPGQSTEVYIIADRPDADATDPEAEVGLQ</sequence>
<evidence type="ECO:0000313" key="4">
    <source>
        <dbReference type="EMBL" id="PEH40431.1"/>
    </source>
</evidence>
<reference evidence="5" key="1">
    <citation type="submission" date="2017-09" db="EMBL/GenBank/DDBJ databases">
        <title>FDA dAtabase for Regulatory Grade micrObial Sequences (FDA-ARGOS): Supporting development and validation of Infectious Disease Dx tests.</title>
        <authorList>
            <person name="Minogue T."/>
            <person name="Wolcott M."/>
            <person name="Wasieloski L."/>
            <person name="Aguilar W."/>
            <person name="Moore D."/>
            <person name="Tallon L."/>
            <person name="Sadzewicz L."/>
            <person name="Ott S."/>
            <person name="Zhao X."/>
            <person name="Nagaraj S."/>
            <person name="Vavikolanu K."/>
            <person name="Aluvathingal J."/>
            <person name="Nadendla S."/>
            <person name="Sichtig H."/>
        </authorList>
    </citation>
    <scope>NUCLEOTIDE SEQUENCE [LARGE SCALE GENOMIC DNA]</scope>
    <source>
        <strain evidence="5">FDAARGOS_390</strain>
    </source>
</reference>
<proteinExistence type="predicted"/>
<feature type="signal peptide" evidence="2">
    <location>
        <begin position="1"/>
        <end position="30"/>
    </location>
</feature>
<dbReference type="AlphaFoldDB" id="A0A2A7SA32"/>
<gene>
    <name evidence="4" type="ORF">CRM94_17065</name>
</gene>
<evidence type="ECO:0000313" key="5">
    <source>
        <dbReference type="Proteomes" id="UP000220629"/>
    </source>
</evidence>
<feature type="chain" id="PRO_5013286932" evidence="2">
    <location>
        <begin position="31"/>
        <end position="424"/>
    </location>
</feature>
<name>A0A2A7SA32_BURGA</name>
<evidence type="ECO:0000256" key="1">
    <source>
        <dbReference type="SAM" id="MobiDB-lite"/>
    </source>
</evidence>
<feature type="compositionally biased region" description="Polar residues" evidence="1">
    <location>
        <begin position="111"/>
        <end position="122"/>
    </location>
</feature>
<feature type="compositionally biased region" description="Polar residues" evidence="1">
    <location>
        <begin position="58"/>
        <end position="73"/>
    </location>
</feature>
<dbReference type="InterPro" id="IPR055397">
    <property type="entry name" value="TraK_C"/>
</dbReference>
<dbReference type="Proteomes" id="UP000220629">
    <property type="component" value="Unassembled WGS sequence"/>
</dbReference>
<evidence type="ECO:0000259" key="3">
    <source>
        <dbReference type="Pfam" id="PF23536"/>
    </source>
</evidence>
<evidence type="ECO:0000256" key="2">
    <source>
        <dbReference type="SAM" id="SignalP"/>
    </source>
</evidence>
<dbReference type="Pfam" id="PF23536">
    <property type="entry name" value="TraK_C"/>
    <property type="match status" value="1"/>
</dbReference>